<accession>A0A916DRK0</accession>
<dbReference type="KEGG" id="aup:AsAng_0013990"/>
<evidence type="ECO:0000313" key="2">
    <source>
        <dbReference type="EMBL" id="BDS10681.1"/>
    </source>
</evidence>
<dbReference type="EMBL" id="AP026867">
    <property type="protein sequence ID" value="BDS10690.1"/>
    <property type="molecule type" value="Genomic_DNA"/>
</dbReference>
<reference evidence="3" key="1">
    <citation type="submission" date="2022-09" db="EMBL/GenBank/DDBJ databases">
        <title>Aureispira anguillicida sp. nov., isolated from Leptocephalus of Japanese eel Anguilla japonica.</title>
        <authorList>
            <person name="Yuasa K."/>
            <person name="Mekata T."/>
            <person name="Ikunari K."/>
        </authorList>
    </citation>
    <scope>NUCLEOTIDE SEQUENCE</scope>
    <source>
        <strain evidence="3">EL160426</strain>
    </source>
</reference>
<evidence type="ECO:0000313" key="3">
    <source>
        <dbReference type="EMBL" id="BDS10690.1"/>
    </source>
</evidence>
<dbReference type="EMBL" id="AP026867">
    <property type="protein sequence ID" value="BDS10681.1"/>
    <property type="molecule type" value="Genomic_DNA"/>
</dbReference>
<sequence length="77" mass="9228">MNIYEQSKLGSYTLGYGFFYFLMVGMQAARRCMTSIKTYSRQGCNYYNEDKMCLSLAYRKRMEWQVLDRKIVLNYGE</sequence>
<gene>
    <name evidence="2" type="ORF">AsAng_0013900</name>
    <name evidence="3" type="ORF">AsAng_0013990</name>
</gene>
<keyword evidence="4" id="KW-1185">Reference proteome</keyword>
<name>A0A916DRK0_9BACT</name>
<keyword evidence="1" id="KW-0472">Membrane</keyword>
<dbReference type="AlphaFoldDB" id="A0A916DRK0"/>
<keyword evidence="1" id="KW-1133">Transmembrane helix</keyword>
<protein>
    <submittedName>
        <fullName evidence="3">Uncharacterized protein</fullName>
    </submittedName>
</protein>
<evidence type="ECO:0000313" key="4">
    <source>
        <dbReference type="Proteomes" id="UP001060919"/>
    </source>
</evidence>
<evidence type="ECO:0000256" key="1">
    <source>
        <dbReference type="SAM" id="Phobius"/>
    </source>
</evidence>
<organism evidence="3 4">
    <name type="scientific">Aureispira anguillae</name>
    <dbReference type="NCBI Taxonomy" id="2864201"/>
    <lineage>
        <taxon>Bacteria</taxon>
        <taxon>Pseudomonadati</taxon>
        <taxon>Bacteroidota</taxon>
        <taxon>Saprospiria</taxon>
        <taxon>Saprospirales</taxon>
        <taxon>Saprospiraceae</taxon>
        <taxon>Aureispira</taxon>
    </lineage>
</organism>
<dbReference type="KEGG" id="aup:AsAng_0013900"/>
<feature type="transmembrane region" description="Helical" evidence="1">
    <location>
        <begin position="12"/>
        <end position="29"/>
    </location>
</feature>
<dbReference type="Proteomes" id="UP001060919">
    <property type="component" value="Chromosome"/>
</dbReference>
<keyword evidence="1" id="KW-0812">Transmembrane</keyword>
<proteinExistence type="predicted"/>